<gene>
    <name evidence="4" type="ORF">GGP45_001317</name>
</gene>
<reference evidence="4" key="1">
    <citation type="submission" date="2022-08" db="EMBL/GenBank/DDBJ databases">
        <title>Genomic Encyclopedia of Type Strains, Phase V (KMG-V): Genome sequencing to study the core and pangenomes of soil and plant-associated prokaryotes.</title>
        <authorList>
            <person name="Whitman W."/>
        </authorList>
    </citation>
    <scope>NUCLEOTIDE SEQUENCE</scope>
    <source>
        <strain evidence="4">SP3026</strain>
    </source>
</reference>
<feature type="domain" description="DUF4174" evidence="3">
    <location>
        <begin position="29"/>
        <end position="83"/>
    </location>
</feature>
<proteinExistence type="predicted"/>
<evidence type="ECO:0000259" key="3">
    <source>
        <dbReference type="Pfam" id="PF13778"/>
    </source>
</evidence>
<name>A0A9X2V416_9BACT</name>
<dbReference type="Proteomes" id="UP001155144">
    <property type="component" value="Unassembled WGS sequence"/>
</dbReference>
<keyword evidence="1 2" id="KW-0732">Signal</keyword>
<feature type="chain" id="PRO_5040933723" description="DUF4174 domain-containing protein" evidence="2">
    <location>
        <begin position="20"/>
        <end position="91"/>
    </location>
</feature>
<comment type="caution">
    <text evidence="4">The sequence shown here is derived from an EMBL/GenBank/DDBJ whole genome shotgun (WGS) entry which is preliminary data.</text>
</comment>
<evidence type="ECO:0000256" key="2">
    <source>
        <dbReference type="SAM" id="SignalP"/>
    </source>
</evidence>
<dbReference type="InterPro" id="IPR025232">
    <property type="entry name" value="DUF4174"/>
</dbReference>
<organism evidence="4 5">
    <name type="scientific">Salinibacter ruber</name>
    <dbReference type="NCBI Taxonomy" id="146919"/>
    <lineage>
        <taxon>Bacteria</taxon>
        <taxon>Pseudomonadati</taxon>
        <taxon>Rhodothermota</taxon>
        <taxon>Rhodothermia</taxon>
        <taxon>Rhodothermales</taxon>
        <taxon>Salinibacteraceae</taxon>
        <taxon>Salinibacter</taxon>
    </lineage>
</organism>
<protein>
    <recommendedName>
        <fullName evidence="3">DUF4174 domain-containing protein</fullName>
    </recommendedName>
</protein>
<sequence>MRTLLVACIVLALPLTIMGTPTDTINVRLEDHQWEHRLLFVFAPTDSNVMRAGQEAAFEGRDPGFRERDLLVLTVTGQNRGTQRAAPGAEP</sequence>
<evidence type="ECO:0000256" key="1">
    <source>
        <dbReference type="ARBA" id="ARBA00022729"/>
    </source>
</evidence>
<dbReference type="EMBL" id="JANUBL010000002">
    <property type="protein sequence ID" value="MCS4120975.1"/>
    <property type="molecule type" value="Genomic_DNA"/>
</dbReference>
<accession>A0A9X2V416</accession>
<dbReference type="AlphaFoldDB" id="A0A9X2V416"/>
<evidence type="ECO:0000313" key="4">
    <source>
        <dbReference type="EMBL" id="MCS4120975.1"/>
    </source>
</evidence>
<feature type="signal peptide" evidence="2">
    <location>
        <begin position="1"/>
        <end position="19"/>
    </location>
</feature>
<evidence type="ECO:0000313" key="5">
    <source>
        <dbReference type="Proteomes" id="UP001155144"/>
    </source>
</evidence>
<dbReference type="Pfam" id="PF13778">
    <property type="entry name" value="DUF4174"/>
    <property type="match status" value="1"/>
</dbReference>